<dbReference type="FunFam" id="3.40.720.10:FF:000017">
    <property type="entry name" value="Predicted protein"/>
    <property type="match status" value="1"/>
</dbReference>
<dbReference type="EMBL" id="NNAY01004873">
    <property type="protein sequence ID" value="OXU17311.1"/>
    <property type="molecule type" value="Genomic_DNA"/>
</dbReference>
<accession>A0A232EG41</accession>
<dbReference type="CDD" id="cd16021">
    <property type="entry name" value="ALP_like"/>
    <property type="match status" value="1"/>
</dbReference>
<dbReference type="Proteomes" id="UP000215335">
    <property type="component" value="Unassembled WGS sequence"/>
</dbReference>
<dbReference type="PANTHER" id="PTHR10974">
    <property type="entry name" value="FI08016P-RELATED"/>
    <property type="match status" value="1"/>
</dbReference>
<reference evidence="1 2" key="1">
    <citation type="journal article" date="2017" name="Curr. Biol.">
        <title>The Evolution of Venom by Co-option of Single-Copy Genes.</title>
        <authorList>
            <person name="Martinson E.O."/>
            <person name="Mrinalini"/>
            <person name="Kelkar Y.D."/>
            <person name="Chang C.H."/>
            <person name="Werren J.H."/>
        </authorList>
    </citation>
    <scope>NUCLEOTIDE SEQUENCE [LARGE SCALE GENOMIC DNA]</scope>
    <source>
        <strain evidence="1 2">Alberta</strain>
        <tissue evidence="1">Whole body</tissue>
    </source>
</reference>
<dbReference type="Gene3D" id="3.40.720.10">
    <property type="entry name" value="Alkaline Phosphatase, subunit A"/>
    <property type="match status" value="1"/>
</dbReference>
<dbReference type="Pfam" id="PF02995">
    <property type="entry name" value="DUF229"/>
    <property type="match status" value="1"/>
</dbReference>
<comment type="caution">
    <text evidence="1">The sequence shown here is derived from an EMBL/GenBank/DDBJ whole genome shotgun (WGS) entry which is preliminary data.</text>
</comment>
<sequence>MWLKNKWSRRGECLGRPQSLVLLLLPGLLALTLYLLAGSETYYDRFQYLASFHGYSAQSDGEYALLFLLHSRCISSLFAENSLYNYMAKFYAAEVVDGYLVYNAKCHMLSKNPLDPSIIKLVKREKFEPCSSTPPLTGISREANGSVYLVINSAMAKHHKDPYCCWAPITRPPSGPVLSSDKDYDSKINIGDCEPLKDRILLPKSIEVLKVTCTKTKPTKSKVKGKVKSSRSPSLVYENVHAVLNPERVRERLQNATSEIRGINNSAQTTSPTTKRNQLSVLMLGIDSVSRLNFHRSMPATRAYFEDRGWFELRGYNKMGDNTFPNLMAFLTGQNQTVAYSACKPKTPYGLDNCSLIWYNFRDAGYVTAYGEDHATISTFNYLKVGFVDPPTDYYLRPFVIASEKHLKTKQRFGAKYCTGPELNIDRIFDYAVDFAKSFLGNPYFGFFWTNGISHESMNGPSSIDAHFLAKLQNLENSGVLNDSMIVVLSDHGMRYGDIRSTFVGWYEERLPFIYVWLPEWFREQEPEAYAAMRVNQNRLTSPYDLYETLRDVLQRAGGQAVPSSGCPKCSSLFKPAPKDRGCSEAGVAQHWCTCTAFQPSDPTDKVVIEGAQRFVDHMDDIVKRYKSKKGVRLCAKPRLKRIHRVNQVVDLERNADGVVLELFYLLEVSPGDGKFETTIRYHGPGNWTIRDEEVSRINLYGHSAKCLDEGYKQYCHCTR</sequence>
<organism evidence="1 2">
    <name type="scientific">Trichomalopsis sarcophagae</name>
    <dbReference type="NCBI Taxonomy" id="543379"/>
    <lineage>
        <taxon>Eukaryota</taxon>
        <taxon>Metazoa</taxon>
        <taxon>Ecdysozoa</taxon>
        <taxon>Arthropoda</taxon>
        <taxon>Hexapoda</taxon>
        <taxon>Insecta</taxon>
        <taxon>Pterygota</taxon>
        <taxon>Neoptera</taxon>
        <taxon>Endopterygota</taxon>
        <taxon>Hymenoptera</taxon>
        <taxon>Apocrita</taxon>
        <taxon>Proctotrupomorpha</taxon>
        <taxon>Chalcidoidea</taxon>
        <taxon>Pteromalidae</taxon>
        <taxon>Pteromalinae</taxon>
        <taxon>Trichomalopsis</taxon>
    </lineage>
</organism>
<proteinExistence type="predicted"/>
<keyword evidence="2" id="KW-1185">Reference proteome</keyword>
<evidence type="ECO:0000313" key="1">
    <source>
        <dbReference type="EMBL" id="OXU17311.1"/>
    </source>
</evidence>
<dbReference type="PANTHER" id="PTHR10974:SF9">
    <property type="entry name" value="DUF229 DOMAIN CONTAINING PROTEIN-RELATED"/>
    <property type="match status" value="1"/>
</dbReference>
<evidence type="ECO:0000313" key="2">
    <source>
        <dbReference type="Proteomes" id="UP000215335"/>
    </source>
</evidence>
<gene>
    <name evidence="1" type="ORF">TSAR_016494</name>
</gene>
<dbReference type="OrthoDB" id="413313at2759"/>
<dbReference type="AlphaFoldDB" id="A0A232EG41"/>
<dbReference type="STRING" id="543379.A0A232EG41"/>
<protein>
    <recommendedName>
        <fullName evidence="3">DUF229 domain-containing protein</fullName>
    </recommendedName>
</protein>
<dbReference type="InterPro" id="IPR004245">
    <property type="entry name" value="DUF229"/>
</dbReference>
<dbReference type="InterPro" id="IPR017850">
    <property type="entry name" value="Alkaline_phosphatase_core_sf"/>
</dbReference>
<name>A0A232EG41_9HYME</name>
<dbReference type="SUPFAM" id="SSF53649">
    <property type="entry name" value="Alkaline phosphatase-like"/>
    <property type="match status" value="1"/>
</dbReference>
<dbReference type="GO" id="GO:0005615">
    <property type="term" value="C:extracellular space"/>
    <property type="evidence" value="ECO:0007669"/>
    <property type="project" value="TreeGrafter"/>
</dbReference>
<evidence type="ECO:0008006" key="3">
    <source>
        <dbReference type="Google" id="ProtNLM"/>
    </source>
</evidence>